<protein>
    <submittedName>
        <fullName evidence="10">Histone-lysine N-methyltransferase chromatin remodeling SET family</fullName>
        <ecNumber evidence="10">2.1.1.354</ecNumber>
    </submittedName>
</protein>
<dbReference type="Pfam" id="PF05033">
    <property type="entry name" value="Pre-SET"/>
    <property type="match status" value="1"/>
</dbReference>
<dbReference type="EMBL" id="MNCJ02000331">
    <property type="protein sequence ID" value="KAF5761899.1"/>
    <property type="molecule type" value="Genomic_DNA"/>
</dbReference>
<feature type="compositionally biased region" description="Acidic residues" evidence="8">
    <location>
        <begin position="76"/>
        <end position="93"/>
    </location>
</feature>
<dbReference type="Gene3D" id="2.170.270.10">
    <property type="entry name" value="SET domain"/>
    <property type="match status" value="1"/>
</dbReference>
<organism evidence="10 11">
    <name type="scientific">Helianthus annuus</name>
    <name type="common">Common sunflower</name>
    <dbReference type="NCBI Taxonomy" id="4232"/>
    <lineage>
        <taxon>Eukaryota</taxon>
        <taxon>Viridiplantae</taxon>
        <taxon>Streptophyta</taxon>
        <taxon>Embryophyta</taxon>
        <taxon>Tracheophyta</taxon>
        <taxon>Spermatophyta</taxon>
        <taxon>Magnoliopsida</taxon>
        <taxon>eudicotyledons</taxon>
        <taxon>Gunneridae</taxon>
        <taxon>Pentapetalae</taxon>
        <taxon>asterids</taxon>
        <taxon>campanulids</taxon>
        <taxon>Asterales</taxon>
        <taxon>Asteraceae</taxon>
        <taxon>Asteroideae</taxon>
        <taxon>Heliantheae alliance</taxon>
        <taxon>Heliantheae</taxon>
        <taxon>Helianthus</taxon>
    </lineage>
</organism>
<dbReference type="GO" id="GO:0005634">
    <property type="term" value="C:nucleus"/>
    <property type="evidence" value="ECO:0007669"/>
    <property type="project" value="UniProtKB-SubCell"/>
</dbReference>
<dbReference type="Gramene" id="mRNA:HanXRQr2_Chr16g0770411">
    <property type="protein sequence ID" value="mRNA:HanXRQr2_Chr16g0770411"/>
    <property type="gene ID" value="HanXRQr2_Chr16g0770411"/>
</dbReference>
<keyword evidence="7" id="KW-0539">Nucleus</keyword>
<dbReference type="InterPro" id="IPR018848">
    <property type="entry name" value="WIYLD_domain"/>
</dbReference>
<reference evidence="10" key="1">
    <citation type="journal article" date="2017" name="Nature">
        <title>The sunflower genome provides insights into oil metabolism, flowering and Asterid evolution.</title>
        <authorList>
            <person name="Badouin H."/>
            <person name="Gouzy J."/>
            <person name="Grassa C.J."/>
            <person name="Murat F."/>
            <person name="Staton S.E."/>
            <person name="Cottret L."/>
            <person name="Lelandais-Briere C."/>
            <person name="Owens G.L."/>
            <person name="Carrere S."/>
            <person name="Mayjonade B."/>
            <person name="Legrand L."/>
            <person name="Gill N."/>
            <person name="Kane N.C."/>
            <person name="Bowers J.E."/>
            <person name="Hubner S."/>
            <person name="Bellec A."/>
            <person name="Berard A."/>
            <person name="Berges H."/>
            <person name="Blanchet N."/>
            <person name="Boniface M.C."/>
            <person name="Brunel D."/>
            <person name="Catrice O."/>
            <person name="Chaidir N."/>
            <person name="Claudel C."/>
            <person name="Donnadieu C."/>
            <person name="Faraut T."/>
            <person name="Fievet G."/>
            <person name="Helmstetter N."/>
            <person name="King M."/>
            <person name="Knapp S.J."/>
            <person name="Lai Z."/>
            <person name="Le Paslier M.C."/>
            <person name="Lippi Y."/>
            <person name="Lorenzon L."/>
            <person name="Mandel J.R."/>
            <person name="Marage G."/>
            <person name="Marchand G."/>
            <person name="Marquand E."/>
            <person name="Bret-Mestries E."/>
            <person name="Morien E."/>
            <person name="Nambeesan S."/>
            <person name="Nguyen T."/>
            <person name="Pegot-Espagnet P."/>
            <person name="Pouilly N."/>
            <person name="Raftis F."/>
            <person name="Sallet E."/>
            <person name="Schiex T."/>
            <person name="Thomas J."/>
            <person name="Vandecasteele C."/>
            <person name="Vares D."/>
            <person name="Vear F."/>
            <person name="Vautrin S."/>
            <person name="Crespi M."/>
            <person name="Mangin B."/>
            <person name="Burke J.M."/>
            <person name="Salse J."/>
            <person name="Munos S."/>
            <person name="Vincourt P."/>
            <person name="Rieseberg L.H."/>
            <person name="Langlade N.B."/>
        </authorList>
    </citation>
    <scope>NUCLEOTIDE SEQUENCE</scope>
    <source>
        <tissue evidence="10">Leaves</tissue>
    </source>
</reference>
<dbReference type="PROSITE" id="PS51580">
    <property type="entry name" value="SAM_MT43_3"/>
    <property type="match status" value="1"/>
</dbReference>
<dbReference type="PROSITE" id="PS50280">
    <property type="entry name" value="SET"/>
    <property type="match status" value="1"/>
</dbReference>
<dbReference type="EC" id="2.1.1.354" evidence="10"/>
<dbReference type="InterPro" id="IPR007728">
    <property type="entry name" value="Pre-SET_dom"/>
</dbReference>
<gene>
    <name evidence="10" type="ORF">HanXRQr2_Chr16g0770411</name>
</gene>
<evidence type="ECO:0000256" key="6">
    <source>
        <dbReference type="ARBA" id="ARBA00022833"/>
    </source>
</evidence>
<comment type="caution">
    <text evidence="10">The sequence shown here is derived from an EMBL/GenBank/DDBJ whole genome shotgun (WGS) entry which is preliminary data.</text>
</comment>
<dbReference type="SMART" id="SM00317">
    <property type="entry name" value="SET"/>
    <property type="match status" value="1"/>
</dbReference>
<dbReference type="Pfam" id="PF10440">
    <property type="entry name" value="WIYLD"/>
    <property type="match status" value="1"/>
</dbReference>
<dbReference type="GO" id="GO:0008270">
    <property type="term" value="F:zinc ion binding"/>
    <property type="evidence" value="ECO:0007669"/>
    <property type="project" value="InterPro"/>
</dbReference>
<dbReference type="GO" id="GO:0032259">
    <property type="term" value="P:methylation"/>
    <property type="evidence" value="ECO:0007669"/>
    <property type="project" value="UniProtKB-KW"/>
</dbReference>
<proteinExistence type="predicted"/>
<evidence type="ECO:0000313" key="10">
    <source>
        <dbReference type="EMBL" id="KAF5761899.1"/>
    </source>
</evidence>
<keyword evidence="4 10" id="KW-0808">Transferase</keyword>
<keyword evidence="3" id="KW-0158">Chromosome</keyword>
<dbReference type="Pfam" id="PF00856">
    <property type="entry name" value="SET"/>
    <property type="match status" value="1"/>
</dbReference>
<dbReference type="InterPro" id="IPR001214">
    <property type="entry name" value="SET_dom"/>
</dbReference>
<evidence type="ECO:0000256" key="3">
    <source>
        <dbReference type="ARBA" id="ARBA00022454"/>
    </source>
</evidence>
<evidence type="ECO:0000256" key="7">
    <source>
        <dbReference type="ARBA" id="ARBA00023242"/>
    </source>
</evidence>
<reference evidence="10" key="2">
    <citation type="submission" date="2020-06" db="EMBL/GenBank/DDBJ databases">
        <title>Helianthus annuus Genome sequencing and assembly Release 2.</title>
        <authorList>
            <person name="Gouzy J."/>
            <person name="Langlade N."/>
            <person name="Munos S."/>
        </authorList>
    </citation>
    <scope>NUCLEOTIDE SEQUENCE</scope>
    <source>
        <tissue evidence="10">Leaves</tissue>
    </source>
</reference>
<dbReference type="CDD" id="cd10538">
    <property type="entry name" value="SET_SETDB-like"/>
    <property type="match status" value="1"/>
</dbReference>
<evidence type="ECO:0000256" key="8">
    <source>
        <dbReference type="SAM" id="MobiDB-lite"/>
    </source>
</evidence>
<keyword evidence="5" id="KW-0479">Metal-binding</keyword>
<evidence type="ECO:0000313" key="11">
    <source>
        <dbReference type="Proteomes" id="UP000215914"/>
    </source>
</evidence>
<dbReference type="FunFam" id="2.170.270.10:FF:000046">
    <property type="entry name" value="SET-domain containing protein lysine methyltransferase family protein"/>
    <property type="match status" value="1"/>
</dbReference>
<dbReference type="Proteomes" id="UP000215914">
    <property type="component" value="Unassembled WGS sequence"/>
</dbReference>
<keyword evidence="6" id="KW-0862">Zinc</keyword>
<dbReference type="GO" id="GO:0005694">
    <property type="term" value="C:chromosome"/>
    <property type="evidence" value="ECO:0007669"/>
    <property type="project" value="UniProtKB-SubCell"/>
</dbReference>
<sequence>MGPSKQYLENFRRACNAMNRYGISRATVRSTLKHLLKVYDKNWKYIEEDSYRVLLDAIVEPEGPKKMEIVTHGFEFIDEPEEEDDDDDEEEEEPLIRRPRLRSEPTSSNPAYSCENGGMLSLEYNKTDSEANKKANEYVDGDLPRSPCSSAVDIASSSNGEVKFTFSICKPPPGFCIPSPDAVTKRVEDIYREKFQSLGTGSSLAQVLKHVCKCFMEHRDALDRAGNKLPSFGNFKEAEKQGGPVTDPIQIPRFGVSSESDRCLSGKLRKQQMVGIDELSGSSRLTKFSKEQPTVDLCGKHYWVADITRGLETHEISLVNEVDDEKLPTFTYIPMNVNYKTANVKFMLARISDENSCPNCFGDCLSGDVPCACAVETGGEFAYTTEGSVHENFLTKCINVTLKPTKKDYFYCDDCPLERMKKKKTNRSQSDSCKGHLVRRFIKECWHKCGCGFNCGNRVVQRGIQAKLQVFMTPEGKGWGLRTLEDLPKGTFVCEYIGEIVTNSELFARNEKNKNEVHTYPVLLDADWSSEGFLKDEEALCLDATLFGNVARFINHRCVDANMVEIPVEVESPDHHYYHHAFFTTREVKAMEELTWDYGIDFDDDSHPVKAFLCKCGSKLCKAVKRKKRKSIFHLGVYTNNIYTPCSSDFFYEMTWHRK</sequence>
<dbReference type="Gene3D" id="1.10.8.850">
    <property type="entry name" value="Histone-lysine N methyltransferase , C-terminal domain-like"/>
    <property type="match status" value="1"/>
</dbReference>
<name>A0A9K3DWK0_HELAN</name>
<evidence type="ECO:0000256" key="5">
    <source>
        <dbReference type="ARBA" id="ARBA00022723"/>
    </source>
</evidence>
<dbReference type="GO" id="GO:0140999">
    <property type="term" value="F:histone H3K4 trimethyltransferase activity"/>
    <property type="evidence" value="ECO:0007669"/>
    <property type="project" value="UniProtKB-EC"/>
</dbReference>
<dbReference type="SUPFAM" id="SSF82199">
    <property type="entry name" value="SET domain"/>
    <property type="match status" value="1"/>
</dbReference>
<accession>A0A9K3DWK0</accession>
<feature type="region of interest" description="Disordered" evidence="8">
    <location>
        <begin position="74"/>
        <end position="117"/>
    </location>
</feature>
<dbReference type="InterPro" id="IPR046341">
    <property type="entry name" value="SET_dom_sf"/>
</dbReference>
<evidence type="ECO:0000256" key="2">
    <source>
        <dbReference type="ARBA" id="ARBA00004286"/>
    </source>
</evidence>
<keyword evidence="10" id="KW-0489">Methyltransferase</keyword>
<dbReference type="PANTHER" id="PTHR46450:SF24">
    <property type="entry name" value="HISTONE-LYSINE N-METHYLTRANSFERASE SUVR4"/>
    <property type="match status" value="1"/>
</dbReference>
<dbReference type="InterPro" id="IPR025776">
    <property type="entry name" value="SUVR4/1/2"/>
</dbReference>
<evidence type="ECO:0000256" key="4">
    <source>
        <dbReference type="ARBA" id="ARBA00022679"/>
    </source>
</evidence>
<dbReference type="InterPro" id="IPR043017">
    <property type="entry name" value="WIYLD_dom_sf"/>
</dbReference>
<evidence type="ECO:0000256" key="1">
    <source>
        <dbReference type="ARBA" id="ARBA00004123"/>
    </source>
</evidence>
<dbReference type="PANTHER" id="PTHR46450">
    <property type="entry name" value="INACTIVE HISTONE-LYSINE N-METHYLTRANSFERASE SUVR1-RELATED"/>
    <property type="match status" value="1"/>
</dbReference>
<evidence type="ECO:0000259" key="9">
    <source>
        <dbReference type="PROSITE" id="PS50280"/>
    </source>
</evidence>
<keyword evidence="11" id="KW-1185">Reference proteome</keyword>
<feature type="domain" description="SET" evidence="9">
    <location>
        <begin position="466"/>
        <end position="599"/>
    </location>
</feature>
<dbReference type="AlphaFoldDB" id="A0A9K3DWK0"/>
<dbReference type="SMART" id="SM00468">
    <property type="entry name" value="PreSET"/>
    <property type="match status" value="1"/>
</dbReference>
<comment type="subcellular location">
    <subcellularLocation>
        <location evidence="2">Chromosome</location>
    </subcellularLocation>
    <subcellularLocation>
        <location evidence="1">Nucleus</location>
    </subcellularLocation>
</comment>